<accession>A0A8S0VS00</accession>
<protein>
    <submittedName>
        <fullName evidence="2">Uncharacterized protein</fullName>
    </submittedName>
</protein>
<dbReference type="AlphaFoldDB" id="A0A8S0VS00"/>
<name>A0A8S0VS00_CYCAE</name>
<organism evidence="2 3">
    <name type="scientific">Cyclocybe aegerita</name>
    <name type="common">Black poplar mushroom</name>
    <name type="synonym">Agrocybe aegerita</name>
    <dbReference type="NCBI Taxonomy" id="1973307"/>
    <lineage>
        <taxon>Eukaryota</taxon>
        <taxon>Fungi</taxon>
        <taxon>Dikarya</taxon>
        <taxon>Basidiomycota</taxon>
        <taxon>Agaricomycotina</taxon>
        <taxon>Agaricomycetes</taxon>
        <taxon>Agaricomycetidae</taxon>
        <taxon>Agaricales</taxon>
        <taxon>Agaricineae</taxon>
        <taxon>Bolbitiaceae</taxon>
        <taxon>Cyclocybe</taxon>
    </lineage>
</organism>
<dbReference type="PANTHER" id="PTHR37332">
    <property type="entry name" value="EXPRESSED PROTEIN"/>
    <property type="match status" value="1"/>
</dbReference>
<dbReference type="Proteomes" id="UP000467700">
    <property type="component" value="Unassembled WGS sequence"/>
</dbReference>
<evidence type="ECO:0000313" key="2">
    <source>
        <dbReference type="EMBL" id="CAA7265379.1"/>
    </source>
</evidence>
<proteinExistence type="predicted"/>
<comment type="caution">
    <text evidence="2">The sequence shown here is derived from an EMBL/GenBank/DDBJ whole genome shotgun (WGS) entry which is preliminary data.</text>
</comment>
<reference evidence="2 3" key="1">
    <citation type="submission" date="2020-01" db="EMBL/GenBank/DDBJ databases">
        <authorList>
            <person name="Gupta K D."/>
        </authorList>
    </citation>
    <scope>NUCLEOTIDE SEQUENCE [LARGE SCALE GENOMIC DNA]</scope>
</reference>
<evidence type="ECO:0000256" key="1">
    <source>
        <dbReference type="SAM" id="MobiDB-lite"/>
    </source>
</evidence>
<evidence type="ECO:0000313" key="3">
    <source>
        <dbReference type="Proteomes" id="UP000467700"/>
    </source>
</evidence>
<gene>
    <name evidence="2" type="ORF">AAE3_LOCUS7603</name>
</gene>
<keyword evidence="3" id="KW-1185">Reference proteome</keyword>
<feature type="compositionally biased region" description="Polar residues" evidence="1">
    <location>
        <begin position="292"/>
        <end position="312"/>
    </location>
</feature>
<dbReference type="EMBL" id="CACVBS010000048">
    <property type="protein sequence ID" value="CAA7265379.1"/>
    <property type="molecule type" value="Genomic_DNA"/>
</dbReference>
<feature type="region of interest" description="Disordered" evidence="1">
    <location>
        <begin position="292"/>
        <end position="346"/>
    </location>
</feature>
<feature type="region of interest" description="Disordered" evidence="1">
    <location>
        <begin position="1"/>
        <end position="40"/>
    </location>
</feature>
<feature type="compositionally biased region" description="Polar residues" evidence="1">
    <location>
        <begin position="320"/>
        <end position="332"/>
    </location>
</feature>
<dbReference type="PANTHER" id="PTHR37332:SF1">
    <property type="entry name" value="ELMO DOMAIN-CONTAINING PROTEIN"/>
    <property type="match status" value="1"/>
</dbReference>
<sequence length="433" mass="47002">MAHFPTDQPRPTMRRKSSAQNLLSFGKQGPSSIPPPLNLAASGASNSTTLSFGSAITPTATTPLIRDNWDAQSLHSDSFGPTGALAGAQSPPLGEVTTVQSMRALMQKRIITLTYIRNIHEGRSHWFHTLFISHSELQKVFNNTAMKKRTYRFAILALSLSTLLDINQPQDLLRGLLNVVSEYDQAKEEGDNKSKMLKKLTINRNAKKGASGNTDFTSSETDASYLFVPPMAFPLDYHQTLLSLLDVVSEVYNKISKLLGPSPFPQHPQYVGTFGPLSPYPGVSYLFTHENQLPNAAGGPNSQYPNHNNPGQNPMYHGGHSNQSLHHQSSMGNLHPNDASGSLWSIANGSPGQSGVWGVGGSSPPVVQWTASLGEMVAKIDSKLKKITTALLKDLDTFARNGIKDELASLDPLLRNLGGQDDPSRPGYDFDGM</sequence>
<dbReference type="OrthoDB" id="14339at2759"/>